<protein>
    <submittedName>
        <fullName evidence="1">Uncharacterized protein</fullName>
    </submittedName>
</protein>
<dbReference type="EMBL" id="LSRS01000008">
    <property type="protein sequence ID" value="KAF1084037.1"/>
    <property type="molecule type" value="Genomic_DNA"/>
</dbReference>
<proteinExistence type="predicted"/>
<name>A0A9D2WP38_9FIRM</name>
<dbReference type="Proteomes" id="UP000798488">
    <property type="component" value="Unassembled WGS sequence"/>
</dbReference>
<organism evidence="1 2">
    <name type="scientific">Sporotomaculum syntrophicum</name>
    <dbReference type="NCBI Taxonomy" id="182264"/>
    <lineage>
        <taxon>Bacteria</taxon>
        <taxon>Bacillati</taxon>
        <taxon>Bacillota</taxon>
        <taxon>Clostridia</taxon>
        <taxon>Eubacteriales</taxon>
        <taxon>Desulfallaceae</taxon>
        <taxon>Sporotomaculum</taxon>
    </lineage>
</organism>
<evidence type="ECO:0000313" key="1">
    <source>
        <dbReference type="EMBL" id="KAF1084037.1"/>
    </source>
</evidence>
<dbReference type="RefSeq" id="WP_161823204.1">
    <property type="nucleotide sequence ID" value="NZ_LSRS01000008.1"/>
</dbReference>
<gene>
    <name evidence="1" type="ORF">SPSYN_02949</name>
</gene>
<comment type="caution">
    <text evidence="1">The sequence shown here is derived from an EMBL/GenBank/DDBJ whole genome shotgun (WGS) entry which is preliminary data.</text>
</comment>
<accession>A0A9D2WP38</accession>
<keyword evidence="2" id="KW-1185">Reference proteome</keyword>
<dbReference type="AlphaFoldDB" id="A0A9D2WP38"/>
<dbReference type="OrthoDB" id="2571140at2"/>
<reference evidence="1" key="1">
    <citation type="submission" date="2016-02" db="EMBL/GenBank/DDBJ databases">
        <title>Draft Genome Sequence of Sporotomaculum syntrophicum Strain FB, a Syntrophic Benzoate Degrader.</title>
        <authorList>
            <person name="Nobu M.K."/>
            <person name="Narihiro T."/>
            <person name="Qiu Y.-L."/>
            <person name="Ohashi A."/>
            <person name="Liu W.-T."/>
            <person name="Yuji S."/>
        </authorList>
    </citation>
    <scope>NUCLEOTIDE SEQUENCE</scope>
    <source>
        <strain evidence="1">FB</strain>
    </source>
</reference>
<sequence>MPDYDYILLNGGDDGPVAGEMNRMVESIQEKLDHLKTMEDDVRKLRNPQRKFYSIIIDPVYLNGPGKKNAALKKFIRKYKAYANQDNPNIWTTSDLEQRNGWWELLNNINEARNYSNSGECPLCGKIETENSLRRAVDDYQYCEDCYVEYDLGRL</sequence>
<evidence type="ECO:0000313" key="2">
    <source>
        <dbReference type="Proteomes" id="UP000798488"/>
    </source>
</evidence>